<accession>N1PKE5</accession>
<evidence type="ECO:0000313" key="3">
    <source>
        <dbReference type="Proteomes" id="UP000016933"/>
    </source>
</evidence>
<feature type="region of interest" description="Disordered" evidence="1">
    <location>
        <begin position="102"/>
        <end position="205"/>
    </location>
</feature>
<organism evidence="2 3">
    <name type="scientific">Dothistroma septosporum (strain NZE10 / CBS 128990)</name>
    <name type="common">Red band needle blight fungus</name>
    <name type="synonym">Mycosphaerella pini</name>
    <dbReference type="NCBI Taxonomy" id="675120"/>
    <lineage>
        <taxon>Eukaryota</taxon>
        <taxon>Fungi</taxon>
        <taxon>Dikarya</taxon>
        <taxon>Ascomycota</taxon>
        <taxon>Pezizomycotina</taxon>
        <taxon>Dothideomycetes</taxon>
        <taxon>Dothideomycetidae</taxon>
        <taxon>Mycosphaerellales</taxon>
        <taxon>Mycosphaerellaceae</taxon>
        <taxon>Dothistroma</taxon>
    </lineage>
</organism>
<sequence length="205" mass="22497">MATSTGFQLQRAPSRLMHVTVQGLKCAVLSEQTWDKDPARLQKVSSITHPLSKTAKLDNDRISNELQLLYRDLKSTLDAGIAKHINNAIIRGRLESYMEMLHKPQPPQHNPTVSDAASEEAQDINDGRQTSELKVYTDDTGRPQEPVSSESRRSISGAAPDPPAPLQRKGSETPMVPSSTGPKDEKAASDMLFTEPMTYTPAAPH</sequence>
<dbReference type="EMBL" id="KB446541">
    <property type="protein sequence ID" value="EME42579.1"/>
    <property type="molecule type" value="Genomic_DNA"/>
</dbReference>
<name>N1PKE5_DOTSN</name>
<dbReference type="HOGENOM" id="CLU_1337487_0_0_1"/>
<keyword evidence="3" id="KW-1185">Reference proteome</keyword>
<gene>
    <name evidence="2" type="ORF">DOTSEDRAFT_36423</name>
</gene>
<dbReference type="AlphaFoldDB" id="N1PKE5"/>
<dbReference type="Proteomes" id="UP000016933">
    <property type="component" value="Unassembled WGS sequence"/>
</dbReference>
<feature type="compositionally biased region" description="Basic and acidic residues" evidence="1">
    <location>
        <begin position="125"/>
        <end position="142"/>
    </location>
</feature>
<reference evidence="3" key="1">
    <citation type="journal article" date="2012" name="PLoS Genet.">
        <title>The genomes of the fungal plant pathogens Cladosporium fulvum and Dothistroma septosporum reveal adaptation to different hosts and lifestyles but also signatures of common ancestry.</title>
        <authorList>
            <person name="de Wit P.J.G.M."/>
            <person name="van der Burgt A."/>
            <person name="Oekmen B."/>
            <person name="Stergiopoulos I."/>
            <person name="Abd-Elsalam K.A."/>
            <person name="Aerts A.L."/>
            <person name="Bahkali A.H."/>
            <person name="Beenen H.G."/>
            <person name="Chettri P."/>
            <person name="Cox M.P."/>
            <person name="Datema E."/>
            <person name="de Vries R.P."/>
            <person name="Dhillon B."/>
            <person name="Ganley A.R."/>
            <person name="Griffiths S.A."/>
            <person name="Guo Y."/>
            <person name="Hamelin R.C."/>
            <person name="Henrissat B."/>
            <person name="Kabir M.S."/>
            <person name="Jashni M.K."/>
            <person name="Kema G."/>
            <person name="Klaubauf S."/>
            <person name="Lapidus A."/>
            <person name="Levasseur A."/>
            <person name="Lindquist E."/>
            <person name="Mehrabi R."/>
            <person name="Ohm R.A."/>
            <person name="Owen T.J."/>
            <person name="Salamov A."/>
            <person name="Schwelm A."/>
            <person name="Schijlen E."/>
            <person name="Sun H."/>
            <person name="van den Burg H.A."/>
            <person name="van Ham R.C.H.J."/>
            <person name="Zhang S."/>
            <person name="Goodwin S.B."/>
            <person name="Grigoriev I.V."/>
            <person name="Collemare J."/>
            <person name="Bradshaw R.E."/>
        </authorList>
    </citation>
    <scope>NUCLEOTIDE SEQUENCE [LARGE SCALE GENOMIC DNA]</scope>
    <source>
        <strain evidence="3">NZE10 / CBS 128990</strain>
    </source>
</reference>
<protein>
    <submittedName>
        <fullName evidence="2">Uncharacterized protein</fullName>
    </submittedName>
</protein>
<reference evidence="2 3" key="2">
    <citation type="journal article" date="2012" name="PLoS Pathog.">
        <title>Diverse lifestyles and strategies of plant pathogenesis encoded in the genomes of eighteen Dothideomycetes fungi.</title>
        <authorList>
            <person name="Ohm R.A."/>
            <person name="Feau N."/>
            <person name="Henrissat B."/>
            <person name="Schoch C.L."/>
            <person name="Horwitz B.A."/>
            <person name="Barry K.W."/>
            <person name="Condon B.J."/>
            <person name="Copeland A.C."/>
            <person name="Dhillon B."/>
            <person name="Glaser F."/>
            <person name="Hesse C.N."/>
            <person name="Kosti I."/>
            <person name="LaButti K."/>
            <person name="Lindquist E.A."/>
            <person name="Lucas S."/>
            <person name="Salamov A.A."/>
            <person name="Bradshaw R.E."/>
            <person name="Ciuffetti L."/>
            <person name="Hamelin R.C."/>
            <person name="Kema G.H.J."/>
            <person name="Lawrence C."/>
            <person name="Scott J.A."/>
            <person name="Spatafora J.W."/>
            <person name="Turgeon B.G."/>
            <person name="de Wit P.J.G.M."/>
            <person name="Zhong S."/>
            <person name="Goodwin S.B."/>
            <person name="Grigoriev I.V."/>
        </authorList>
    </citation>
    <scope>NUCLEOTIDE SEQUENCE [LARGE SCALE GENOMIC DNA]</scope>
    <source>
        <strain evidence="3">NZE10 / CBS 128990</strain>
    </source>
</reference>
<evidence type="ECO:0000256" key="1">
    <source>
        <dbReference type="SAM" id="MobiDB-lite"/>
    </source>
</evidence>
<proteinExistence type="predicted"/>
<evidence type="ECO:0000313" key="2">
    <source>
        <dbReference type="EMBL" id="EME42579.1"/>
    </source>
</evidence>